<dbReference type="EMBL" id="JAPFCC010000001">
    <property type="protein sequence ID" value="MCW7554221.1"/>
    <property type="molecule type" value="Genomic_DNA"/>
</dbReference>
<keyword evidence="1" id="KW-0812">Transmembrane</keyword>
<dbReference type="RefSeq" id="WP_262563962.1">
    <property type="nucleotide sequence ID" value="NZ_JAPFCC010000001.1"/>
</dbReference>
<dbReference type="PANTHER" id="PTHR40278:SF2">
    <property type="entry name" value="TYPE IV PILUS INNER MEMBRANE COMPONENT PILN"/>
    <property type="match status" value="1"/>
</dbReference>
<gene>
    <name evidence="2" type="ORF">NX722_16660</name>
</gene>
<dbReference type="PANTHER" id="PTHR40278">
    <property type="entry name" value="DNA UTILIZATION PROTEIN HOFN"/>
    <property type="match status" value="1"/>
</dbReference>
<dbReference type="Pfam" id="PF05137">
    <property type="entry name" value="PilN"/>
    <property type="match status" value="1"/>
</dbReference>
<protein>
    <submittedName>
        <fullName evidence="2">PilN domain-containing protein</fullName>
    </submittedName>
</protein>
<dbReference type="Proteomes" id="UP001209854">
    <property type="component" value="Unassembled WGS sequence"/>
</dbReference>
<evidence type="ECO:0000256" key="1">
    <source>
        <dbReference type="SAM" id="Phobius"/>
    </source>
</evidence>
<proteinExistence type="predicted"/>
<dbReference type="InterPro" id="IPR052534">
    <property type="entry name" value="Extracell_DNA_Util/SecSys_Comp"/>
</dbReference>
<keyword evidence="1" id="KW-0472">Membrane</keyword>
<organism evidence="2 3">
    <name type="scientific">Endozoicomonas gorgoniicola</name>
    <dbReference type="NCBI Taxonomy" id="1234144"/>
    <lineage>
        <taxon>Bacteria</taxon>
        <taxon>Pseudomonadati</taxon>
        <taxon>Pseudomonadota</taxon>
        <taxon>Gammaproteobacteria</taxon>
        <taxon>Oceanospirillales</taxon>
        <taxon>Endozoicomonadaceae</taxon>
        <taxon>Endozoicomonas</taxon>
    </lineage>
</organism>
<sequence>MYEINLIPWRERLQKRKLKAFITLLTLCFGIGAIIVSTAWLIASDNRRIEQARADYLDSRIAFVNSQLREIKEIEDKKKTITERIKVISSLQGDRHLIVRLFDSLAENTPDGVYFTSATKTKNLLTLTGLSTKNNEIADLLRNLDRSDVFSNPNLTYVNKVDKNSTVGRSGMHSEFLLTVIQNIETGDDAGEGAKHAKAE</sequence>
<comment type="caution">
    <text evidence="2">The sequence shown here is derived from an EMBL/GenBank/DDBJ whole genome shotgun (WGS) entry which is preliminary data.</text>
</comment>
<accession>A0ABT3MXX3</accession>
<dbReference type="InterPro" id="IPR007813">
    <property type="entry name" value="PilN"/>
</dbReference>
<evidence type="ECO:0000313" key="2">
    <source>
        <dbReference type="EMBL" id="MCW7554221.1"/>
    </source>
</evidence>
<evidence type="ECO:0000313" key="3">
    <source>
        <dbReference type="Proteomes" id="UP001209854"/>
    </source>
</evidence>
<reference evidence="2 3" key="1">
    <citation type="submission" date="2022-10" db="EMBL/GenBank/DDBJ databases">
        <title>High-quality genome sequences of two octocoral-associated bacteria, Endozoicomonas euniceicola EF212 and Endozoicomonas gorgoniicola PS125.</title>
        <authorList>
            <person name="Chiou Y.-J."/>
            <person name="Chen Y.-H."/>
        </authorList>
    </citation>
    <scope>NUCLEOTIDE SEQUENCE [LARGE SCALE GENOMIC DNA]</scope>
    <source>
        <strain evidence="2 3">PS125</strain>
    </source>
</reference>
<name>A0ABT3MXX3_9GAMM</name>
<feature type="transmembrane region" description="Helical" evidence="1">
    <location>
        <begin position="21"/>
        <end position="43"/>
    </location>
</feature>
<keyword evidence="3" id="KW-1185">Reference proteome</keyword>
<keyword evidence="1" id="KW-1133">Transmembrane helix</keyword>